<dbReference type="EMBL" id="QNVV01000024">
    <property type="protein sequence ID" value="REC43414.1"/>
    <property type="molecule type" value="Genomic_DNA"/>
</dbReference>
<organism evidence="1 2">
    <name type="scientific">Chryseobacterium pennipullorum</name>
    <dbReference type="NCBI Taxonomy" id="2258963"/>
    <lineage>
        <taxon>Bacteria</taxon>
        <taxon>Pseudomonadati</taxon>
        <taxon>Bacteroidota</taxon>
        <taxon>Flavobacteriia</taxon>
        <taxon>Flavobacteriales</taxon>
        <taxon>Weeksellaceae</taxon>
        <taxon>Chryseobacterium group</taxon>
        <taxon>Chryseobacterium</taxon>
    </lineage>
</organism>
<reference evidence="1 2" key="1">
    <citation type="submission" date="2018-06" db="EMBL/GenBank/DDBJ databases">
        <title>Novel Chryseobacterium species.</title>
        <authorList>
            <person name="Newman J."/>
            <person name="Hugo C."/>
            <person name="Oosthuizen L."/>
            <person name="Charimba G."/>
        </authorList>
    </citation>
    <scope>NUCLEOTIDE SEQUENCE [LARGE SCALE GENOMIC DNA]</scope>
    <source>
        <strain evidence="1 2">7_F195</strain>
    </source>
</reference>
<feature type="non-terminal residue" evidence="1">
    <location>
        <position position="1"/>
    </location>
</feature>
<keyword evidence="2" id="KW-1185">Reference proteome</keyword>
<evidence type="ECO:0000313" key="1">
    <source>
        <dbReference type="EMBL" id="REC43414.1"/>
    </source>
</evidence>
<protein>
    <submittedName>
        <fullName evidence="1">Uncharacterized protein</fullName>
    </submittedName>
</protein>
<accession>A0A3D9AQ18</accession>
<evidence type="ECO:0000313" key="2">
    <source>
        <dbReference type="Proteomes" id="UP000256257"/>
    </source>
</evidence>
<name>A0A3D9AQ18_9FLAO</name>
<sequence length="88" mass="9309">YGITALGRAGTNTGNWPMVRKGAWTALEAKTKGFVPNRLTTAQISAIPAANLVEGMMVYNTSLDCLQVNTTGTPAGWACFNTQTCPTN</sequence>
<dbReference type="Proteomes" id="UP000256257">
    <property type="component" value="Unassembled WGS sequence"/>
</dbReference>
<comment type="caution">
    <text evidence="1">The sequence shown here is derived from an EMBL/GenBank/DDBJ whole genome shotgun (WGS) entry which is preliminary data.</text>
</comment>
<gene>
    <name evidence="1" type="ORF">DRF67_19630</name>
</gene>
<proteinExistence type="predicted"/>
<dbReference type="AlphaFoldDB" id="A0A3D9AQ18"/>